<evidence type="ECO:0000256" key="1">
    <source>
        <dbReference type="SAM" id="MobiDB-lite"/>
    </source>
</evidence>
<feature type="compositionally biased region" description="Pro residues" evidence="1">
    <location>
        <begin position="25"/>
        <end position="34"/>
    </location>
</feature>
<comment type="caution">
    <text evidence="2">The sequence shown here is derived from an EMBL/GenBank/DDBJ whole genome shotgun (WGS) entry which is preliminary data.</text>
</comment>
<organism evidence="2 3">
    <name type="scientific">Scytalidium lignicola</name>
    <name type="common">Hyphomycete</name>
    <dbReference type="NCBI Taxonomy" id="5539"/>
    <lineage>
        <taxon>Eukaryota</taxon>
        <taxon>Fungi</taxon>
        <taxon>Dikarya</taxon>
        <taxon>Ascomycota</taxon>
        <taxon>Pezizomycotina</taxon>
        <taxon>Leotiomycetes</taxon>
        <taxon>Leotiomycetes incertae sedis</taxon>
        <taxon>Scytalidium</taxon>
    </lineage>
</organism>
<gene>
    <name evidence="2" type="ORF">B7463_g11029</name>
</gene>
<sequence length="301" mass="33566">MPPKKARRSTPKPRAKRRTKKVLEPPEPPEPPTPRTHLILRVTPAPSPCITVRPSAIGSSSPVISSSSPIAVEPLRNTSLSPLNSTDILPKRPHNLEFGIKVFFEGLMVLSKGSLEDINADNHLNFTDIIEQARTGGKLETLLKNRPVKKGDTLRIEVRYAVDSDLYNELVPVSTTKSALPEKPPPKRIFQALTENEFKNEAITPITKRPQSITEIQIEELNQIIKDQPTRGIADEIKKNRSTLEAPSSKIIRMIREKENQYLAPQQKKEKVEQLGSGNVPLIPLHSSNIIFNVRTSTSSN</sequence>
<feature type="non-terminal residue" evidence="2">
    <location>
        <position position="1"/>
    </location>
</feature>
<feature type="non-terminal residue" evidence="2">
    <location>
        <position position="301"/>
    </location>
</feature>
<evidence type="ECO:0000313" key="3">
    <source>
        <dbReference type="Proteomes" id="UP000258309"/>
    </source>
</evidence>
<proteinExistence type="predicted"/>
<accession>A0A3E2GW13</accession>
<feature type="compositionally biased region" description="Basic residues" evidence="1">
    <location>
        <begin position="1"/>
        <end position="20"/>
    </location>
</feature>
<dbReference type="EMBL" id="NCSJ02000344">
    <property type="protein sequence ID" value="RFU25311.1"/>
    <property type="molecule type" value="Genomic_DNA"/>
</dbReference>
<dbReference type="AlphaFoldDB" id="A0A3E2GW13"/>
<keyword evidence="3" id="KW-1185">Reference proteome</keyword>
<feature type="region of interest" description="Disordered" evidence="1">
    <location>
        <begin position="1"/>
        <end position="38"/>
    </location>
</feature>
<protein>
    <submittedName>
        <fullName evidence="2">Uncharacterized protein</fullName>
    </submittedName>
</protein>
<name>A0A3E2GW13_SCYLI</name>
<reference evidence="2 3" key="1">
    <citation type="submission" date="2018-05" db="EMBL/GenBank/DDBJ databases">
        <title>Draft genome sequence of Scytalidium lignicola DSM 105466, a ubiquitous saprotrophic fungus.</title>
        <authorList>
            <person name="Buettner E."/>
            <person name="Gebauer A.M."/>
            <person name="Hofrichter M."/>
            <person name="Liers C."/>
            <person name="Kellner H."/>
        </authorList>
    </citation>
    <scope>NUCLEOTIDE SEQUENCE [LARGE SCALE GENOMIC DNA]</scope>
    <source>
        <strain evidence="2 3">DSM 105466</strain>
    </source>
</reference>
<evidence type="ECO:0000313" key="2">
    <source>
        <dbReference type="EMBL" id="RFU25311.1"/>
    </source>
</evidence>
<dbReference type="Proteomes" id="UP000258309">
    <property type="component" value="Unassembled WGS sequence"/>
</dbReference>